<keyword evidence="1 2" id="KW-0597">Phosphoprotein</keyword>
<accession>A0A7I7SKH8</accession>
<evidence type="ECO:0000313" key="4">
    <source>
        <dbReference type="EMBL" id="BBY57030.1"/>
    </source>
</evidence>
<dbReference type="GO" id="GO:0000160">
    <property type="term" value="P:phosphorelay signal transduction system"/>
    <property type="evidence" value="ECO:0007669"/>
    <property type="project" value="InterPro"/>
</dbReference>
<dbReference type="SUPFAM" id="SSF52172">
    <property type="entry name" value="CheY-like"/>
    <property type="match status" value="1"/>
</dbReference>
<dbReference type="KEGG" id="msar:MSAR_01660"/>
<dbReference type="InterPro" id="IPR011006">
    <property type="entry name" value="CheY-like_superfamily"/>
</dbReference>
<evidence type="ECO:0000256" key="1">
    <source>
        <dbReference type="ARBA" id="ARBA00022553"/>
    </source>
</evidence>
<gene>
    <name evidence="4" type="ORF">MSAR_01660</name>
</gene>
<dbReference type="InterPro" id="IPR001789">
    <property type="entry name" value="Sig_transdc_resp-reg_receiver"/>
</dbReference>
<dbReference type="PANTHER" id="PTHR44591">
    <property type="entry name" value="STRESS RESPONSE REGULATOR PROTEIN 1"/>
    <property type="match status" value="1"/>
</dbReference>
<protein>
    <recommendedName>
        <fullName evidence="3">Response regulatory domain-containing protein</fullName>
    </recommendedName>
</protein>
<dbReference type="AlphaFoldDB" id="A0A7I7SKH8"/>
<evidence type="ECO:0000259" key="3">
    <source>
        <dbReference type="PROSITE" id="PS50110"/>
    </source>
</evidence>
<dbReference type="PANTHER" id="PTHR44591:SF3">
    <property type="entry name" value="RESPONSE REGULATORY DOMAIN-CONTAINING PROTEIN"/>
    <property type="match status" value="1"/>
</dbReference>
<organism evidence="4 5">
    <name type="scientific">Mycolicibacterium sarraceniae</name>
    <dbReference type="NCBI Taxonomy" id="1534348"/>
    <lineage>
        <taxon>Bacteria</taxon>
        <taxon>Bacillati</taxon>
        <taxon>Actinomycetota</taxon>
        <taxon>Actinomycetes</taxon>
        <taxon>Mycobacteriales</taxon>
        <taxon>Mycobacteriaceae</taxon>
        <taxon>Mycolicibacterium</taxon>
    </lineage>
</organism>
<evidence type="ECO:0000256" key="2">
    <source>
        <dbReference type="PROSITE-ProRule" id="PRU00169"/>
    </source>
</evidence>
<sequence length="111" mass="11971">MRAPHDPRRLNRVGFAGAGNRPISLLLIEDDQADAIPVEELIDDAGTGISVEWAASMAIAAEKLTHHRPDCVLLDLNLPHTNGISAVDRVTKLDATLPIVVFTGLNDEHFG</sequence>
<feature type="modified residue" description="4-aspartylphosphate" evidence="2">
    <location>
        <position position="75"/>
    </location>
</feature>
<dbReference type="EMBL" id="AP022595">
    <property type="protein sequence ID" value="BBY57030.1"/>
    <property type="molecule type" value="Genomic_DNA"/>
</dbReference>
<dbReference type="Gene3D" id="3.40.50.2300">
    <property type="match status" value="1"/>
</dbReference>
<reference evidence="4 5" key="1">
    <citation type="journal article" date="2019" name="Emerg. Microbes Infect.">
        <title>Comprehensive subspecies identification of 175 nontuberculous mycobacteria species based on 7547 genomic profiles.</title>
        <authorList>
            <person name="Matsumoto Y."/>
            <person name="Kinjo T."/>
            <person name="Motooka D."/>
            <person name="Nabeya D."/>
            <person name="Jung N."/>
            <person name="Uechi K."/>
            <person name="Horii T."/>
            <person name="Iida T."/>
            <person name="Fujita J."/>
            <person name="Nakamura S."/>
        </authorList>
    </citation>
    <scope>NUCLEOTIDE SEQUENCE [LARGE SCALE GENOMIC DNA]</scope>
    <source>
        <strain evidence="4 5">JCM 30395</strain>
    </source>
</reference>
<proteinExistence type="predicted"/>
<dbReference type="Proteomes" id="UP000466445">
    <property type="component" value="Chromosome"/>
</dbReference>
<feature type="domain" description="Response regulatory" evidence="3">
    <location>
        <begin position="24"/>
        <end position="111"/>
    </location>
</feature>
<dbReference type="CDD" id="cd00156">
    <property type="entry name" value="REC"/>
    <property type="match status" value="1"/>
</dbReference>
<dbReference type="InterPro" id="IPR050595">
    <property type="entry name" value="Bact_response_regulator"/>
</dbReference>
<keyword evidence="5" id="KW-1185">Reference proteome</keyword>
<dbReference type="Pfam" id="PF00072">
    <property type="entry name" value="Response_reg"/>
    <property type="match status" value="1"/>
</dbReference>
<dbReference type="PROSITE" id="PS50110">
    <property type="entry name" value="RESPONSE_REGULATORY"/>
    <property type="match status" value="1"/>
</dbReference>
<name>A0A7I7SKH8_9MYCO</name>
<evidence type="ECO:0000313" key="5">
    <source>
        <dbReference type="Proteomes" id="UP000466445"/>
    </source>
</evidence>